<dbReference type="EMBL" id="FMKD01000052">
    <property type="protein sequence ID" value="SCQ12823.1"/>
    <property type="molecule type" value="Genomic_DNA"/>
</dbReference>
<feature type="transmembrane region" description="Helical" evidence="1">
    <location>
        <begin position="169"/>
        <end position="191"/>
    </location>
</feature>
<keyword evidence="1" id="KW-0472">Membrane</keyword>
<keyword evidence="3" id="KW-1185">Reference proteome</keyword>
<evidence type="ECO:0000313" key="2">
    <source>
        <dbReference type="EMBL" id="SCQ12823.1"/>
    </source>
</evidence>
<sequence length="247" mass="29693">MLFLSLKLFIFIIVLNIILVFNKNNNVINIFENNFNSNKELHIRINKSLAEYIKDENKKYESNEFDLLYEELVKEKLKNYKRLMDLRKKDKNYERKRRRDKKWQDKVVKRKMKQYYILRDILNYENNKYARRKTSTISNNDSKNMKDKLYEIIFKGTSFWKRLGSFLKLIGIWAAQYNIFVIISSLVYLLAYVAPDSFLSTFLIVFSGIYGVFILLIIITVIVVVSLVVWLWPKDDKNIINKTLEHN</sequence>
<dbReference type="Proteomes" id="UP000831156">
    <property type="component" value="Unassembled WGS sequence"/>
</dbReference>
<keyword evidence="1" id="KW-1133">Transmembrane helix</keyword>
<name>A0ABY0KWB8_9APIC</name>
<protein>
    <recommendedName>
        <fullName evidence="4">Exported protein (Hyp15)</fullName>
    </recommendedName>
</protein>
<organism evidence="2 3">
    <name type="scientific">Plasmodium gaboni</name>
    <dbReference type="NCBI Taxonomy" id="647221"/>
    <lineage>
        <taxon>Eukaryota</taxon>
        <taxon>Sar</taxon>
        <taxon>Alveolata</taxon>
        <taxon>Apicomplexa</taxon>
        <taxon>Aconoidasida</taxon>
        <taxon>Haemosporida</taxon>
        <taxon>Plasmodiidae</taxon>
        <taxon>Plasmodium</taxon>
        <taxon>Plasmodium (Laverania)</taxon>
    </lineage>
</organism>
<feature type="transmembrane region" description="Helical" evidence="1">
    <location>
        <begin position="6"/>
        <end position="22"/>
    </location>
</feature>
<accession>A0ABY0KWB8</accession>
<proteinExistence type="predicted"/>
<gene>
    <name evidence="2" type="ORF">PGABG01_0021000</name>
</gene>
<reference evidence="2" key="1">
    <citation type="submission" date="2016-09" db="EMBL/GenBank/DDBJ databases">
        <authorList>
            <consortium name="Pathogen Informatics"/>
            <person name="Sun Q."/>
            <person name="Inoue M."/>
        </authorList>
    </citation>
    <scope>NUCLEOTIDE SEQUENCE</scope>
</reference>
<keyword evidence="1" id="KW-0812">Transmembrane</keyword>
<evidence type="ECO:0000256" key="1">
    <source>
        <dbReference type="SAM" id="Phobius"/>
    </source>
</evidence>
<evidence type="ECO:0000313" key="3">
    <source>
        <dbReference type="Proteomes" id="UP000831156"/>
    </source>
</evidence>
<evidence type="ECO:0008006" key="4">
    <source>
        <dbReference type="Google" id="ProtNLM"/>
    </source>
</evidence>
<feature type="transmembrane region" description="Helical" evidence="1">
    <location>
        <begin position="203"/>
        <end position="232"/>
    </location>
</feature>
<comment type="caution">
    <text evidence="2">The sequence shown here is derived from an EMBL/GenBank/DDBJ whole genome shotgun (WGS) entry which is preliminary data.</text>
</comment>